<feature type="region of interest" description="Disordered" evidence="1">
    <location>
        <begin position="32"/>
        <end position="55"/>
    </location>
</feature>
<dbReference type="EMBL" id="JAGRRH010000005">
    <property type="protein sequence ID" value="KAG7369871.1"/>
    <property type="molecule type" value="Genomic_DNA"/>
</dbReference>
<reference evidence="2" key="2">
    <citation type="submission" date="2021-04" db="EMBL/GenBank/DDBJ databases">
        <authorList>
            <person name="Podell S."/>
        </authorList>
    </citation>
    <scope>NUCLEOTIDE SEQUENCE</scope>
    <source>
        <strain evidence="2">Hildebrandi</strain>
    </source>
</reference>
<comment type="caution">
    <text evidence="2">The sequence shown here is derived from an EMBL/GenBank/DDBJ whole genome shotgun (WGS) entry which is preliminary data.</text>
</comment>
<feature type="region of interest" description="Disordered" evidence="1">
    <location>
        <begin position="102"/>
        <end position="128"/>
    </location>
</feature>
<reference evidence="2" key="1">
    <citation type="journal article" date="2021" name="Sci. Rep.">
        <title>Diploid genomic architecture of Nitzschia inconspicua, an elite biomass production diatom.</title>
        <authorList>
            <person name="Oliver A."/>
            <person name="Podell S."/>
            <person name="Pinowska A."/>
            <person name="Traller J.C."/>
            <person name="Smith S.R."/>
            <person name="McClure R."/>
            <person name="Beliaev A."/>
            <person name="Bohutskyi P."/>
            <person name="Hill E.A."/>
            <person name="Rabines A."/>
            <person name="Zheng H."/>
            <person name="Allen L.Z."/>
            <person name="Kuo A."/>
            <person name="Grigoriev I.V."/>
            <person name="Allen A.E."/>
            <person name="Hazlebeck D."/>
            <person name="Allen E.E."/>
        </authorList>
    </citation>
    <scope>NUCLEOTIDE SEQUENCE</scope>
    <source>
        <strain evidence="2">Hildebrandi</strain>
    </source>
</reference>
<dbReference type="OrthoDB" id="47760at2759"/>
<name>A0A9K3M079_9STRA</name>
<keyword evidence="3" id="KW-1185">Reference proteome</keyword>
<dbReference type="Proteomes" id="UP000693970">
    <property type="component" value="Unassembled WGS sequence"/>
</dbReference>
<evidence type="ECO:0000313" key="3">
    <source>
        <dbReference type="Proteomes" id="UP000693970"/>
    </source>
</evidence>
<protein>
    <submittedName>
        <fullName evidence="2">Uncharacterized protein</fullName>
    </submittedName>
</protein>
<proteinExistence type="predicted"/>
<dbReference type="AlphaFoldDB" id="A0A9K3M079"/>
<feature type="compositionally biased region" description="Basic and acidic residues" evidence="1">
    <location>
        <begin position="107"/>
        <end position="128"/>
    </location>
</feature>
<sequence length="274" mass="31301">MARSNHLQLGSSNTHPDEYTRTRLLNRLGLFQQPPTTAAGRRRYPSSAFSGQQIDFSKTTLHPSLVRNGGRAPVLKPAIVTNDNNNTTKDDETDKDVAVENNNTIHNSDHKTSSDSDECSVDKNKDTDSTTVKFNDTVDIVSIPSRHQFSNRIKNVYWSNRYELQENAERNILEYEYEGWDYDKVVLDDEMYVDVNTGALIHPCHLSVDETTGQTVYNTYAAEEEELKAADQISNQKLQQQREEMDQEDDGFEYEDDDSYFRPLQRKSSVASSQ</sequence>
<feature type="compositionally biased region" description="Acidic residues" evidence="1">
    <location>
        <begin position="245"/>
        <end position="258"/>
    </location>
</feature>
<evidence type="ECO:0000256" key="1">
    <source>
        <dbReference type="SAM" id="MobiDB-lite"/>
    </source>
</evidence>
<evidence type="ECO:0000313" key="2">
    <source>
        <dbReference type="EMBL" id="KAG7369871.1"/>
    </source>
</evidence>
<organism evidence="2 3">
    <name type="scientific">Nitzschia inconspicua</name>
    <dbReference type="NCBI Taxonomy" id="303405"/>
    <lineage>
        <taxon>Eukaryota</taxon>
        <taxon>Sar</taxon>
        <taxon>Stramenopiles</taxon>
        <taxon>Ochrophyta</taxon>
        <taxon>Bacillariophyta</taxon>
        <taxon>Bacillariophyceae</taxon>
        <taxon>Bacillariophycidae</taxon>
        <taxon>Bacillariales</taxon>
        <taxon>Bacillariaceae</taxon>
        <taxon>Nitzschia</taxon>
    </lineage>
</organism>
<accession>A0A9K3M079</accession>
<feature type="region of interest" description="Disordered" evidence="1">
    <location>
        <begin position="234"/>
        <end position="274"/>
    </location>
</feature>
<gene>
    <name evidence="2" type="ORF">IV203_027617</name>
</gene>